<evidence type="ECO:0000256" key="2">
    <source>
        <dbReference type="ARBA" id="ARBA00023015"/>
    </source>
</evidence>
<keyword evidence="2" id="KW-0805">Transcription regulation</keyword>
<feature type="domain" description="Response regulatory" evidence="8">
    <location>
        <begin position="2"/>
        <end position="119"/>
    </location>
</feature>
<dbReference type="SMART" id="SM00448">
    <property type="entry name" value="REC"/>
    <property type="match status" value="1"/>
</dbReference>
<name>A0A4U8QD12_9FIRM</name>
<keyword evidence="4" id="KW-0804">Transcription</keyword>
<dbReference type="PROSITE" id="PS00041">
    <property type="entry name" value="HTH_ARAC_FAMILY_1"/>
    <property type="match status" value="1"/>
</dbReference>
<sequence length="483" mass="56241">MKILIADDDKMSRQGLTCMIHKEYPGLHRIFEANNIKELVTVSKEMHPDLIFLDIKMPLMDRIEGFEETKRHCPNANIVILSGYSDFHYAQKAIQLGAKDYLVKPITLEDINRSLLQVSKKLEKLKWVSYNNFPHQLIQDYNSFQSYGEIPEDYPAEYQGYVLYADSPDFHEQYSMYQQIQTRIQDYFSANSSTPVCNGFLYLDDGALLILLKEDPMRRETLTFLQNLTRKNRSPLSVICFCCNTLRECFKIAENISDHATFRSLCEYGNLIPYHDLEQSVAEDALQKLNRMINLIILGFLEKEESLLYQAINPSFPVSSLEGVFARCEKYNLSLYLKAVTGDLFHTESFSFFIQSVQEKIQDIHGASPESPDYDLSEKIKQYIRKNYTHDIEVQNLAELFGRTPDYLFQLFREKTGIRYTEYLEEIRIANAKRKLKEQPQLSIKEIASLTGFCSSQQFTRVFTKCTNMSPSEYQRCINNENL</sequence>
<dbReference type="InterPro" id="IPR009057">
    <property type="entry name" value="Homeodomain-like_sf"/>
</dbReference>
<protein>
    <recommendedName>
        <fullName evidence="1">Stage 0 sporulation protein A homolog</fullName>
    </recommendedName>
</protein>
<feature type="domain" description="HTH araC/xylS-type" evidence="7">
    <location>
        <begin position="378"/>
        <end position="477"/>
    </location>
</feature>
<evidence type="ECO:0000256" key="4">
    <source>
        <dbReference type="ARBA" id="ARBA00023163"/>
    </source>
</evidence>
<gene>
    <name evidence="9" type="primary">cheY_1</name>
    <name evidence="9" type="ORF">DSM106044_00170</name>
</gene>
<dbReference type="EMBL" id="QGQD01000004">
    <property type="protein sequence ID" value="TLD02941.1"/>
    <property type="molecule type" value="Genomic_DNA"/>
</dbReference>
<dbReference type="InterPro" id="IPR018062">
    <property type="entry name" value="HTH_AraC-typ_CS"/>
</dbReference>
<dbReference type="SMART" id="SM00342">
    <property type="entry name" value="HTH_ARAC"/>
    <property type="match status" value="1"/>
</dbReference>
<feature type="modified residue" description="4-aspartylphosphate" evidence="6">
    <location>
        <position position="54"/>
    </location>
</feature>
<dbReference type="InterPro" id="IPR011006">
    <property type="entry name" value="CheY-like_superfamily"/>
</dbReference>
<evidence type="ECO:0000256" key="3">
    <source>
        <dbReference type="ARBA" id="ARBA00023125"/>
    </source>
</evidence>
<evidence type="ECO:0000259" key="8">
    <source>
        <dbReference type="PROSITE" id="PS50110"/>
    </source>
</evidence>
<accession>A0A4U8QD12</accession>
<keyword evidence="6" id="KW-0597">Phosphoprotein</keyword>
<dbReference type="Pfam" id="PF12833">
    <property type="entry name" value="HTH_18"/>
    <property type="match status" value="1"/>
</dbReference>
<keyword evidence="10" id="KW-1185">Reference proteome</keyword>
<evidence type="ECO:0000259" key="7">
    <source>
        <dbReference type="PROSITE" id="PS01124"/>
    </source>
</evidence>
<organism evidence="9 10">
    <name type="scientific">Robinsoniella peoriensis</name>
    <dbReference type="NCBI Taxonomy" id="180332"/>
    <lineage>
        <taxon>Bacteria</taxon>
        <taxon>Bacillati</taxon>
        <taxon>Bacillota</taxon>
        <taxon>Clostridia</taxon>
        <taxon>Lachnospirales</taxon>
        <taxon>Lachnospiraceae</taxon>
        <taxon>Robinsoniella</taxon>
    </lineage>
</organism>
<evidence type="ECO:0000256" key="1">
    <source>
        <dbReference type="ARBA" id="ARBA00018672"/>
    </source>
</evidence>
<evidence type="ECO:0000313" key="10">
    <source>
        <dbReference type="Proteomes" id="UP000306509"/>
    </source>
</evidence>
<evidence type="ECO:0000313" key="9">
    <source>
        <dbReference type="EMBL" id="TLD02941.1"/>
    </source>
</evidence>
<dbReference type="AlphaFoldDB" id="A0A4U8QD12"/>
<dbReference type="PROSITE" id="PS50110">
    <property type="entry name" value="RESPONSE_REGULATORY"/>
    <property type="match status" value="1"/>
</dbReference>
<dbReference type="SUPFAM" id="SSF46689">
    <property type="entry name" value="Homeodomain-like"/>
    <property type="match status" value="2"/>
</dbReference>
<dbReference type="PANTHER" id="PTHR43280">
    <property type="entry name" value="ARAC-FAMILY TRANSCRIPTIONAL REGULATOR"/>
    <property type="match status" value="1"/>
</dbReference>
<dbReference type="STRING" id="180332.GCA_000797495_02193"/>
<dbReference type="Pfam" id="PF00072">
    <property type="entry name" value="Response_reg"/>
    <property type="match status" value="1"/>
</dbReference>
<dbReference type="Gene3D" id="3.40.50.2300">
    <property type="match status" value="1"/>
</dbReference>
<keyword evidence="3" id="KW-0238">DNA-binding</keyword>
<comment type="caution">
    <text evidence="9">The sequence shown here is derived from an EMBL/GenBank/DDBJ whole genome shotgun (WGS) entry which is preliminary data.</text>
</comment>
<dbReference type="RefSeq" id="WP_138001542.1">
    <property type="nucleotide sequence ID" value="NZ_QGQD01000004.1"/>
</dbReference>
<evidence type="ECO:0000256" key="5">
    <source>
        <dbReference type="ARBA" id="ARBA00024867"/>
    </source>
</evidence>
<evidence type="ECO:0000256" key="6">
    <source>
        <dbReference type="PROSITE-ProRule" id="PRU00169"/>
    </source>
</evidence>
<dbReference type="SUPFAM" id="SSF52172">
    <property type="entry name" value="CheY-like"/>
    <property type="match status" value="1"/>
</dbReference>
<dbReference type="Proteomes" id="UP000306509">
    <property type="component" value="Unassembled WGS sequence"/>
</dbReference>
<dbReference type="PROSITE" id="PS01124">
    <property type="entry name" value="HTH_ARAC_FAMILY_2"/>
    <property type="match status" value="1"/>
</dbReference>
<dbReference type="GO" id="GO:0000160">
    <property type="term" value="P:phosphorelay signal transduction system"/>
    <property type="evidence" value="ECO:0007669"/>
    <property type="project" value="InterPro"/>
</dbReference>
<dbReference type="PANTHER" id="PTHR43280:SF2">
    <property type="entry name" value="HTH-TYPE TRANSCRIPTIONAL REGULATOR EXSA"/>
    <property type="match status" value="1"/>
</dbReference>
<comment type="function">
    <text evidence="5">May play the central regulatory role in sporulation. It may be an element of the effector pathway responsible for the activation of sporulation genes in response to nutritional stress. Spo0A may act in concert with spo0H (a sigma factor) to control the expression of some genes that are critical to the sporulation process.</text>
</comment>
<dbReference type="InterPro" id="IPR001789">
    <property type="entry name" value="Sig_transdc_resp-reg_receiver"/>
</dbReference>
<dbReference type="GO" id="GO:0043565">
    <property type="term" value="F:sequence-specific DNA binding"/>
    <property type="evidence" value="ECO:0007669"/>
    <property type="project" value="InterPro"/>
</dbReference>
<reference evidence="9 10" key="1">
    <citation type="journal article" date="2019" name="Anaerobe">
        <title>Detection of Robinsoniella peoriensis in multiple bone samples of a trauma patient.</title>
        <authorList>
            <person name="Schrottner P."/>
            <person name="Hartwich K."/>
            <person name="Bunk B."/>
            <person name="Schober I."/>
            <person name="Helbig S."/>
            <person name="Rudolph W.W."/>
            <person name="Gunzer F."/>
        </authorList>
    </citation>
    <scope>NUCLEOTIDE SEQUENCE [LARGE SCALE GENOMIC DNA]</scope>
    <source>
        <strain evidence="9 10">DSM 106044</strain>
    </source>
</reference>
<dbReference type="Gene3D" id="1.10.10.60">
    <property type="entry name" value="Homeodomain-like"/>
    <property type="match status" value="2"/>
</dbReference>
<dbReference type="InterPro" id="IPR018060">
    <property type="entry name" value="HTH_AraC"/>
</dbReference>
<dbReference type="CDD" id="cd17536">
    <property type="entry name" value="REC_YesN-like"/>
    <property type="match status" value="1"/>
</dbReference>
<dbReference type="GO" id="GO:0003700">
    <property type="term" value="F:DNA-binding transcription factor activity"/>
    <property type="evidence" value="ECO:0007669"/>
    <property type="project" value="InterPro"/>
</dbReference>
<proteinExistence type="predicted"/>